<dbReference type="PANTHER" id="PTHR44846:SF17">
    <property type="entry name" value="GNTR-FAMILY TRANSCRIPTIONAL REGULATOR"/>
    <property type="match status" value="1"/>
</dbReference>
<feature type="domain" description="HTH gntR-type" evidence="4">
    <location>
        <begin position="4"/>
        <end position="72"/>
    </location>
</feature>
<proteinExistence type="predicted"/>
<dbReference type="InterPro" id="IPR036388">
    <property type="entry name" value="WH-like_DNA-bd_sf"/>
</dbReference>
<reference evidence="6" key="1">
    <citation type="submission" date="2011-12" db="EMBL/GenBank/DDBJ databases">
        <title>The complete genome of chromosome of Sulfobacillus acidophilus DSM 10332.</title>
        <authorList>
            <person name="Lucas S."/>
            <person name="Han J."/>
            <person name="Lapidus A."/>
            <person name="Bruce D."/>
            <person name="Goodwin L."/>
            <person name="Pitluck S."/>
            <person name="Peters L."/>
            <person name="Kyrpides N."/>
            <person name="Mavromatis K."/>
            <person name="Ivanova N."/>
            <person name="Mikhailova N."/>
            <person name="Chertkov O."/>
            <person name="Saunders E."/>
            <person name="Detter J.C."/>
            <person name="Tapia R."/>
            <person name="Han C."/>
            <person name="Land M."/>
            <person name="Hauser L."/>
            <person name="Markowitz V."/>
            <person name="Cheng J.-F."/>
            <person name="Hugenholtz P."/>
            <person name="Woyke T."/>
            <person name="Wu D."/>
            <person name="Pukall R."/>
            <person name="Gehrich-Schroeter G."/>
            <person name="Schneider S."/>
            <person name="Klenk H.-P."/>
            <person name="Eisen J.A."/>
        </authorList>
    </citation>
    <scope>NUCLEOTIDE SEQUENCE [LARGE SCALE GENOMIC DNA]</scope>
    <source>
        <strain evidence="6">ATCC 700253 / DSM 10332 / NAL</strain>
    </source>
</reference>
<dbReference type="InterPro" id="IPR011663">
    <property type="entry name" value="UTRA"/>
</dbReference>
<protein>
    <submittedName>
        <fullName evidence="5">Transcriptional regulator, GntR family with UTRA sensor domain</fullName>
    </submittedName>
</protein>
<gene>
    <name evidence="5" type="ordered locus">Sulac_2950</name>
</gene>
<dbReference type="SMART" id="SM00866">
    <property type="entry name" value="UTRA"/>
    <property type="match status" value="1"/>
</dbReference>
<evidence type="ECO:0000256" key="3">
    <source>
        <dbReference type="ARBA" id="ARBA00023163"/>
    </source>
</evidence>
<keyword evidence="2" id="KW-0238">DNA-binding</keyword>
<dbReference type="SUPFAM" id="SSF64288">
    <property type="entry name" value="Chorismate lyase-like"/>
    <property type="match status" value="1"/>
</dbReference>
<accession>G8TZT1</accession>
<dbReference type="PATRIC" id="fig|679936.5.peg.3042"/>
<dbReference type="Gene3D" id="3.40.1410.10">
    <property type="entry name" value="Chorismate lyase-like"/>
    <property type="match status" value="1"/>
</dbReference>
<dbReference type="AlphaFoldDB" id="G8TZT1"/>
<dbReference type="FunFam" id="1.10.10.10:FF:000079">
    <property type="entry name" value="GntR family transcriptional regulator"/>
    <property type="match status" value="1"/>
</dbReference>
<dbReference type="InterPro" id="IPR028978">
    <property type="entry name" value="Chorismate_lyase_/UTRA_dom_sf"/>
</dbReference>
<dbReference type="PROSITE" id="PS50949">
    <property type="entry name" value="HTH_GNTR"/>
    <property type="match status" value="1"/>
</dbReference>
<keyword evidence="6" id="KW-1185">Reference proteome</keyword>
<dbReference type="Proteomes" id="UP000005439">
    <property type="component" value="Chromosome"/>
</dbReference>
<dbReference type="InterPro" id="IPR036390">
    <property type="entry name" value="WH_DNA-bd_sf"/>
</dbReference>
<evidence type="ECO:0000259" key="4">
    <source>
        <dbReference type="PROSITE" id="PS50949"/>
    </source>
</evidence>
<dbReference type="GO" id="GO:0003700">
    <property type="term" value="F:DNA-binding transcription factor activity"/>
    <property type="evidence" value="ECO:0007669"/>
    <property type="project" value="InterPro"/>
</dbReference>
<evidence type="ECO:0000313" key="5">
    <source>
        <dbReference type="EMBL" id="AEW06411.1"/>
    </source>
</evidence>
<dbReference type="KEGG" id="sap:Sulac_2950"/>
<evidence type="ECO:0000313" key="6">
    <source>
        <dbReference type="Proteomes" id="UP000005439"/>
    </source>
</evidence>
<dbReference type="Pfam" id="PF07702">
    <property type="entry name" value="UTRA"/>
    <property type="match status" value="1"/>
</dbReference>
<dbReference type="SUPFAM" id="SSF46785">
    <property type="entry name" value="Winged helix' DNA-binding domain"/>
    <property type="match status" value="1"/>
</dbReference>
<dbReference type="HOGENOM" id="CLU_063236_4_0_9"/>
<dbReference type="Pfam" id="PF00392">
    <property type="entry name" value="GntR"/>
    <property type="match status" value="1"/>
</dbReference>
<dbReference type="STRING" id="679936.Sulac_2950"/>
<keyword evidence="3" id="KW-0804">Transcription</keyword>
<dbReference type="InterPro" id="IPR050679">
    <property type="entry name" value="Bact_HTH_transcr_reg"/>
</dbReference>
<sequence>MVRLPLPKQVAQTIRTRILSGEWEPGDQIPPEEELAHEFGVSRATIREAISELAVEGYLVKRRGIGTFVREPHAISGGLESLISITEWIERHGYEAGTSYLKLFRRPVTEREADRFAAWKIREVAEVHHVRTANGTPVLYCIDVFPAQFAPETEDDLEESLFRFFEQRFGQVVIFAQTEIEVALATDDMASRLNLAPGSPLLRLRQAHYNQHSTLLLWSHDHFVPGKFRFDVIRHRQ</sequence>
<organism evidence="5 6">
    <name type="scientific">Sulfobacillus acidophilus (strain ATCC 700253 / DSM 10332 / NAL)</name>
    <dbReference type="NCBI Taxonomy" id="679936"/>
    <lineage>
        <taxon>Bacteria</taxon>
        <taxon>Bacillati</taxon>
        <taxon>Bacillota</taxon>
        <taxon>Clostridia</taxon>
        <taxon>Eubacteriales</taxon>
        <taxon>Clostridiales Family XVII. Incertae Sedis</taxon>
        <taxon>Sulfobacillus</taxon>
    </lineage>
</organism>
<keyword evidence="1" id="KW-0805">Transcription regulation</keyword>
<evidence type="ECO:0000256" key="1">
    <source>
        <dbReference type="ARBA" id="ARBA00023015"/>
    </source>
</evidence>
<reference evidence="5 6" key="2">
    <citation type="journal article" date="2012" name="Stand. Genomic Sci.">
        <title>Complete genome sequence of the moderately thermophilic mineral-sulfide-oxidizing firmicute Sulfobacillus acidophilus type strain (NAL(T)).</title>
        <authorList>
            <person name="Anderson I."/>
            <person name="Chertkov O."/>
            <person name="Chen A."/>
            <person name="Saunders E."/>
            <person name="Lapidus A."/>
            <person name="Nolan M."/>
            <person name="Lucas S."/>
            <person name="Hammon N."/>
            <person name="Deshpande S."/>
            <person name="Cheng J.F."/>
            <person name="Han C."/>
            <person name="Tapia R."/>
            <person name="Goodwin L.A."/>
            <person name="Pitluck S."/>
            <person name="Liolios K."/>
            <person name="Pagani I."/>
            <person name="Ivanova N."/>
            <person name="Mikhailova N."/>
            <person name="Pati A."/>
            <person name="Palaniappan K."/>
            <person name="Land M."/>
            <person name="Pan C."/>
            <person name="Rohde M."/>
            <person name="Pukall R."/>
            <person name="Goker M."/>
            <person name="Detter J.C."/>
            <person name="Woyke T."/>
            <person name="Bristow J."/>
            <person name="Eisen J.A."/>
            <person name="Markowitz V."/>
            <person name="Hugenholtz P."/>
            <person name="Kyrpides N.C."/>
            <person name="Klenk H.P."/>
            <person name="Mavromatis K."/>
        </authorList>
    </citation>
    <scope>NUCLEOTIDE SEQUENCE [LARGE SCALE GENOMIC DNA]</scope>
    <source>
        <strain evidence="6">ATCC 700253 / DSM 10332 / NAL</strain>
    </source>
</reference>
<dbReference type="EMBL" id="CP003179">
    <property type="protein sequence ID" value="AEW06411.1"/>
    <property type="molecule type" value="Genomic_DNA"/>
</dbReference>
<dbReference type="GO" id="GO:0045892">
    <property type="term" value="P:negative regulation of DNA-templated transcription"/>
    <property type="evidence" value="ECO:0007669"/>
    <property type="project" value="TreeGrafter"/>
</dbReference>
<dbReference type="InterPro" id="IPR000524">
    <property type="entry name" value="Tscrpt_reg_HTH_GntR"/>
</dbReference>
<dbReference type="PRINTS" id="PR00035">
    <property type="entry name" value="HTHGNTR"/>
</dbReference>
<name>G8TZT1_SULAD</name>
<dbReference type="PANTHER" id="PTHR44846">
    <property type="entry name" value="MANNOSYL-D-GLYCERATE TRANSPORT/METABOLISM SYSTEM REPRESSOR MNGR-RELATED"/>
    <property type="match status" value="1"/>
</dbReference>
<dbReference type="Gene3D" id="1.10.10.10">
    <property type="entry name" value="Winged helix-like DNA-binding domain superfamily/Winged helix DNA-binding domain"/>
    <property type="match status" value="1"/>
</dbReference>
<dbReference type="CDD" id="cd07377">
    <property type="entry name" value="WHTH_GntR"/>
    <property type="match status" value="1"/>
</dbReference>
<dbReference type="GO" id="GO:0003677">
    <property type="term" value="F:DNA binding"/>
    <property type="evidence" value="ECO:0007669"/>
    <property type="project" value="UniProtKB-KW"/>
</dbReference>
<evidence type="ECO:0000256" key="2">
    <source>
        <dbReference type="ARBA" id="ARBA00023125"/>
    </source>
</evidence>
<dbReference type="SMART" id="SM00345">
    <property type="entry name" value="HTH_GNTR"/>
    <property type="match status" value="1"/>
</dbReference>